<sequence>MKQDAVIQQNPRNLLIIAWLVYLLAGTGMLLLLFFYHPSRMMPHPVVIQTTEGTTGLLHTGSLQLDSARHYNLKVTANGRDYFIPLTVQQRSAAGDGYQVRLLQPDTLLLRRKNMNGIIYIQEHTKITLLKNLLSI</sequence>
<organism evidence="1 2">
    <name type="scientific">Chitinophaga solisilvae</name>
    <dbReference type="NCBI Taxonomy" id="1233460"/>
    <lineage>
        <taxon>Bacteria</taxon>
        <taxon>Pseudomonadati</taxon>
        <taxon>Bacteroidota</taxon>
        <taxon>Chitinophagia</taxon>
        <taxon>Chitinophagales</taxon>
        <taxon>Chitinophagaceae</taxon>
        <taxon>Chitinophaga</taxon>
    </lineage>
</organism>
<dbReference type="AlphaFoldDB" id="A0A3S1AXC8"/>
<accession>A0A3S1AXC8</accession>
<dbReference type="EMBL" id="RIAR02000001">
    <property type="protein sequence ID" value="NSL87182.1"/>
    <property type="molecule type" value="Genomic_DNA"/>
</dbReference>
<comment type="caution">
    <text evidence="1">The sequence shown here is derived from an EMBL/GenBank/DDBJ whole genome shotgun (WGS) entry which is preliminary data.</text>
</comment>
<gene>
    <name evidence="1" type="ORF">ECE50_010095</name>
</gene>
<keyword evidence="2" id="KW-1185">Reference proteome</keyword>
<dbReference type="OrthoDB" id="9917279at2"/>
<protein>
    <submittedName>
        <fullName evidence="1">Uncharacterized protein</fullName>
    </submittedName>
</protein>
<proteinExistence type="predicted"/>
<reference evidence="1" key="1">
    <citation type="submission" date="2020-05" db="EMBL/GenBank/DDBJ databases">
        <title>Chitinophaga laudate sp. nov., isolated from a tropical peat swamp.</title>
        <authorList>
            <person name="Goh C.B.S."/>
            <person name="Lee M.S."/>
            <person name="Parimannan S."/>
            <person name="Pasbakhsh P."/>
            <person name="Yule C.M."/>
            <person name="Rajandas H."/>
            <person name="Loke S."/>
            <person name="Croft L."/>
            <person name="Tan J.B.L."/>
        </authorList>
    </citation>
    <scope>NUCLEOTIDE SEQUENCE</scope>
    <source>
        <strain evidence="1">Mgbs1</strain>
    </source>
</reference>
<evidence type="ECO:0000313" key="2">
    <source>
        <dbReference type="Proteomes" id="UP000281028"/>
    </source>
</evidence>
<name>A0A3S1AXC8_9BACT</name>
<evidence type="ECO:0000313" key="1">
    <source>
        <dbReference type="EMBL" id="NSL87182.1"/>
    </source>
</evidence>
<dbReference type="Proteomes" id="UP000281028">
    <property type="component" value="Unassembled WGS sequence"/>
</dbReference>